<comment type="caution">
    <text evidence="1">The sequence shown here is derived from an EMBL/GenBank/DDBJ whole genome shotgun (WGS) entry which is preliminary data.</text>
</comment>
<accession>A0ABQ9ZE74</accession>
<keyword evidence="2" id="KW-1185">Reference proteome</keyword>
<gene>
    <name evidence="1" type="ORF">OUZ56_020335</name>
</gene>
<protein>
    <submittedName>
        <fullName evidence="1">Uncharacterized protein</fullName>
    </submittedName>
</protein>
<evidence type="ECO:0000313" key="2">
    <source>
        <dbReference type="Proteomes" id="UP001234178"/>
    </source>
</evidence>
<name>A0ABQ9ZE74_9CRUS</name>
<proteinExistence type="predicted"/>
<dbReference type="Proteomes" id="UP001234178">
    <property type="component" value="Unassembled WGS sequence"/>
</dbReference>
<dbReference type="EMBL" id="JAOYFB010000003">
    <property type="protein sequence ID" value="KAK4011222.1"/>
    <property type="molecule type" value="Genomic_DNA"/>
</dbReference>
<reference evidence="1 2" key="1">
    <citation type="journal article" date="2023" name="Nucleic Acids Res.">
        <title>The hologenome of Daphnia magna reveals possible DNA methylation and microbiome-mediated evolution of the host genome.</title>
        <authorList>
            <person name="Chaturvedi A."/>
            <person name="Li X."/>
            <person name="Dhandapani V."/>
            <person name="Marshall H."/>
            <person name="Kissane S."/>
            <person name="Cuenca-Cambronero M."/>
            <person name="Asole G."/>
            <person name="Calvet F."/>
            <person name="Ruiz-Romero M."/>
            <person name="Marangio P."/>
            <person name="Guigo R."/>
            <person name="Rago D."/>
            <person name="Mirbahai L."/>
            <person name="Eastwood N."/>
            <person name="Colbourne J.K."/>
            <person name="Zhou J."/>
            <person name="Mallon E."/>
            <person name="Orsini L."/>
        </authorList>
    </citation>
    <scope>NUCLEOTIDE SEQUENCE [LARGE SCALE GENOMIC DNA]</scope>
    <source>
        <strain evidence="1">LRV0_1</strain>
    </source>
</reference>
<sequence>MDVFPQLFCQKTEIKKRNYDLIGDAAGDSSKRLALSYTEINRFFIVSLSSYYHSGKAECEIHLRMQMSVDIIALSSLHSPPSRIQRCI</sequence>
<organism evidence="1 2">
    <name type="scientific">Daphnia magna</name>
    <dbReference type="NCBI Taxonomy" id="35525"/>
    <lineage>
        <taxon>Eukaryota</taxon>
        <taxon>Metazoa</taxon>
        <taxon>Ecdysozoa</taxon>
        <taxon>Arthropoda</taxon>
        <taxon>Crustacea</taxon>
        <taxon>Branchiopoda</taxon>
        <taxon>Diplostraca</taxon>
        <taxon>Cladocera</taxon>
        <taxon>Anomopoda</taxon>
        <taxon>Daphniidae</taxon>
        <taxon>Daphnia</taxon>
    </lineage>
</organism>
<evidence type="ECO:0000313" key="1">
    <source>
        <dbReference type="EMBL" id="KAK4011222.1"/>
    </source>
</evidence>